<reference evidence="2 3" key="1">
    <citation type="submission" date="2024-10" db="EMBL/GenBank/DDBJ databases">
        <title>Updated reference genomes for cyclostephanoid diatoms.</title>
        <authorList>
            <person name="Roberts W.R."/>
            <person name="Alverson A.J."/>
        </authorList>
    </citation>
    <scope>NUCLEOTIDE SEQUENCE [LARGE SCALE GENOMIC DNA]</scope>
    <source>
        <strain evidence="2 3">AJA228-03</strain>
    </source>
</reference>
<feature type="compositionally biased region" description="Polar residues" evidence="1">
    <location>
        <begin position="538"/>
        <end position="554"/>
    </location>
</feature>
<feature type="region of interest" description="Disordered" evidence="1">
    <location>
        <begin position="469"/>
        <end position="711"/>
    </location>
</feature>
<feature type="compositionally biased region" description="Low complexity" evidence="1">
    <location>
        <begin position="469"/>
        <end position="502"/>
    </location>
</feature>
<feature type="compositionally biased region" description="Pro residues" evidence="1">
    <location>
        <begin position="628"/>
        <end position="637"/>
    </location>
</feature>
<feature type="compositionally biased region" description="Pro residues" evidence="1">
    <location>
        <begin position="293"/>
        <end position="307"/>
    </location>
</feature>
<name>A0ABD3RVK5_9STRA</name>
<feature type="compositionally biased region" description="Polar residues" evidence="1">
    <location>
        <begin position="504"/>
        <end position="516"/>
    </location>
</feature>
<dbReference type="AlphaFoldDB" id="A0ABD3RVK5"/>
<sequence length="711" mass="75904">MMIKASCSWTLPDLIVPQLTIDGDNYVVLDHIMPTPLIDKNIGHHAGVGQRVPSTPRDCDTDDTTATEWLEDQSTWMSYKYYRMLLSGGLHDIYDKFYSTILKGRKIMPFMHSKVRNSFLSVIGRSIHVSFSGGSAWLGYRAPSSRTHTASIKLITLYSIILTQPTSPVQSFELHGKSKINNNANMNAMNKIEDAVVDTMNSSHRANLVGTLFDNAAYHFKSQIIVKDEATVDSVIGYAEPEVLNIDGTINYNRPSAKTAKSVRTSKPKLPPKKRAKPTLSPTTKVISLPTPKATPQPSSKPTPAPSVTPSITVIVTVSATFPMQSDSSMRQLRRLLSFSYAFEDVLKSTIIQLILRTGALTFGQTLNVVNIISAIIVDQVLEVEFNIVLEEVCTQDCASQVNVTTLDDSIQSFMNNTFESGEFVMTLQNVTQAAIAAGTYANDTLLLAVEKLNTTAAIGNMTTHVTVTTNAPTSYPSRPTSLPTTTRPSSSVEASSPSVRPTAGNTASLPTTTRPHSSEESSHPTISPTAARPSTMGPHSSGGTSHPTVNSTAVRPPTTGPHSSKETSSPSVSSTAVKPSTTGPHSSGGSSHPTVSPTAARPSTTGPHWSGESSHPTVNSTAARPPTTGPHLPPSTGPNWSGETSSPTVNSTAARPPTTGPHWSGESSQPTVNSTDVRPSTMGPHWSGESSHPTVNSTSVRPPTTGPHWS</sequence>
<accession>A0ABD3RVK5</accession>
<feature type="compositionally biased region" description="Polar residues" evidence="1">
    <location>
        <begin position="666"/>
        <end position="679"/>
    </location>
</feature>
<dbReference type="Proteomes" id="UP001530377">
    <property type="component" value="Unassembled WGS sequence"/>
</dbReference>
<comment type="caution">
    <text evidence="2">The sequence shown here is derived from an EMBL/GenBank/DDBJ whole genome shotgun (WGS) entry which is preliminary data.</text>
</comment>
<organism evidence="2 3">
    <name type="scientific">Cyclostephanos tholiformis</name>
    <dbReference type="NCBI Taxonomy" id="382380"/>
    <lineage>
        <taxon>Eukaryota</taxon>
        <taxon>Sar</taxon>
        <taxon>Stramenopiles</taxon>
        <taxon>Ochrophyta</taxon>
        <taxon>Bacillariophyta</taxon>
        <taxon>Coscinodiscophyceae</taxon>
        <taxon>Thalassiosirophycidae</taxon>
        <taxon>Stephanodiscales</taxon>
        <taxon>Stephanodiscaceae</taxon>
        <taxon>Cyclostephanos</taxon>
    </lineage>
</organism>
<dbReference type="EMBL" id="JALLPB020000158">
    <property type="protein sequence ID" value="KAL3816236.1"/>
    <property type="molecule type" value="Genomic_DNA"/>
</dbReference>
<feature type="compositionally biased region" description="Low complexity" evidence="1">
    <location>
        <begin position="567"/>
        <end position="599"/>
    </location>
</feature>
<feature type="region of interest" description="Disordered" evidence="1">
    <location>
        <begin position="255"/>
        <end position="307"/>
    </location>
</feature>
<evidence type="ECO:0000256" key="1">
    <source>
        <dbReference type="SAM" id="MobiDB-lite"/>
    </source>
</evidence>
<feature type="non-terminal residue" evidence="2">
    <location>
        <position position="711"/>
    </location>
</feature>
<feature type="compositionally biased region" description="Polar residues" evidence="1">
    <location>
        <begin position="638"/>
        <end position="654"/>
    </location>
</feature>
<proteinExistence type="predicted"/>
<feature type="compositionally biased region" description="Basic residues" evidence="1">
    <location>
        <begin position="264"/>
        <end position="277"/>
    </location>
</feature>
<evidence type="ECO:0000313" key="2">
    <source>
        <dbReference type="EMBL" id="KAL3816236.1"/>
    </source>
</evidence>
<gene>
    <name evidence="2" type="ORF">ACHAXA_002182</name>
</gene>
<feature type="compositionally biased region" description="Polar residues" evidence="1">
    <location>
        <begin position="689"/>
        <end position="703"/>
    </location>
</feature>
<feature type="compositionally biased region" description="Polar residues" evidence="1">
    <location>
        <begin position="602"/>
        <end position="623"/>
    </location>
</feature>
<protein>
    <submittedName>
        <fullName evidence="2">Uncharacterized protein</fullName>
    </submittedName>
</protein>
<evidence type="ECO:0000313" key="3">
    <source>
        <dbReference type="Proteomes" id="UP001530377"/>
    </source>
</evidence>
<keyword evidence="3" id="KW-1185">Reference proteome</keyword>